<dbReference type="InterPro" id="IPR036188">
    <property type="entry name" value="FAD/NAD-bd_sf"/>
</dbReference>
<dbReference type="EMBL" id="NMVQ01000001">
    <property type="protein sequence ID" value="OYO25028.1"/>
    <property type="molecule type" value="Genomic_DNA"/>
</dbReference>
<name>A0A255HB16_9ACTN</name>
<comment type="caution">
    <text evidence="1">The sequence shown here is derived from an EMBL/GenBank/DDBJ whole genome shotgun (WGS) entry which is preliminary data.</text>
</comment>
<proteinExistence type="predicted"/>
<dbReference type="AlphaFoldDB" id="A0A255HB16"/>
<gene>
    <name evidence="1" type="ORF">CGZ93_00740</name>
</gene>
<reference evidence="1 2" key="1">
    <citation type="submission" date="2017-07" db="EMBL/GenBank/DDBJ databases">
        <title>Draft whole genome sequences of clinical Proprionibacteriaceae strains.</title>
        <authorList>
            <person name="Bernier A.-M."/>
            <person name="Bernard K."/>
            <person name="Domingo M.-C."/>
        </authorList>
    </citation>
    <scope>NUCLEOTIDE SEQUENCE [LARGE SCALE GENOMIC DNA]</scope>
    <source>
        <strain evidence="1 2">NML 130396</strain>
    </source>
</reference>
<protein>
    <submittedName>
        <fullName evidence="1">Uncharacterized protein</fullName>
    </submittedName>
</protein>
<dbReference type="SUPFAM" id="SSF51905">
    <property type="entry name" value="FAD/NAD(P)-binding domain"/>
    <property type="match status" value="1"/>
</dbReference>
<evidence type="ECO:0000313" key="2">
    <source>
        <dbReference type="Proteomes" id="UP000216311"/>
    </source>
</evidence>
<dbReference type="Proteomes" id="UP000216311">
    <property type="component" value="Unassembled WGS sequence"/>
</dbReference>
<dbReference type="Gene3D" id="3.50.50.60">
    <property type="entry name" value="FAD/NAD(P)-binding domain"/>
    <property type="match status" value="1"/>
</dbReference>
<evidence type="ECO:0000313" key="1">
    <source>
        <dbReference type="EMBL" id="OYO25028.1"/>
    </source>
</evidence>
<accession>A0A255HB16</accession>
<sequence length="98" mass="10516">MQDVGIVRNIRRREDGGTVVLESGRRLEPDVVLVACGYATALEELIGDLDVLDAGGHPRSVGGTPARPGLYFTGFTNPISGMFRELRLDAEAIARSFG</sequence>
<organism evidence="1 2">
    <name type="scientific">Enemella dayhoffiae</name>
    <dbReference type="NCBI Taxonomy" id="2016507"/>
    <lineage>
        <taxon>Bacteria</taxon>
        <taxon>Bacillati</taxon>
        <taxon>Actinomycetota</taxon>
        <taxon>Actinomycetes</taxon>
        <taxon>Propionibacteriales</taxon>
        <taxon>Propionibacteriaceae</taxon>
        <taxon>Enemella</taxon>
    </lineage>
</organism>
<keyword evidence="2" id="KW-1185">Reference proteome</keyword>